<dbReference type="EMBL" id="JADZLT010000052">
    <property type="protein sequence ID" value="MBH0239130.1"/>
    <property type="molecule type" value="Genomic_DNA"/>
</dbReference>
<keyword evidence="2" id="KW-1185">Reference proteome</keyword>
<evidence type="ECO:0000313" key="1">
    <source>
        <dbReference type="EMBL" id="MBH0239130.1"/>
    </source>
</evidence>
<dbReference type="AlphaFoldDB" id="A0A931I2N9"/>
<dbReference type="Proteomes" id="UP000631694">
    <property type="component" value="Unassembled WGS sequence"/>
</dbReference>
<organism evidence="1 2">
    <name type="scientific">Methylobrevis albus</name>
    <dbReference type="NCBI Taxonomy" id="2793297"/>
    <lineage>
        <taxon>Bacteria</taxon>
        <taxon>Pseudomonadati</taxon>
        <taxon>Pseudomonadota</taxon>
        <taxon>Alphaproteobacteria</taxon>
        <taxon>Hyphomicrobiales</taxon>
        <taxon>Pleomorphomonadaceae</taxon>
        <taxon>Methylobrevis</taxon>
    </lineage>
</organism>
<comment type="caution">
    <text evidence="1">The sequence shown here is derived from an EMBL/GenBank/DDBJ whole genome shotgun (WGS) entry which is preliminary data.</text>
</comment>
<proteinExistence type="predicted"/>
<protein>
    <submittedName>
        <fullName evidence="1">Uncharacterized protein</fullName>
    </submittedName>
</protein>
<reference evidence="1" key="1">
    <citation type="submission" date="2020-12" db="EMBL/GenBank/DDBJ databases">
        <title>Methylobrevis albus sp. nov., isolated from fresh water lack sediment.</title>
        <authorList>
            <person name="Zou Q."/>
        </authorList>
    </citation>
    <scope>NUCLEOTIDE SEQUENCE</scope>
    <source>
        <strain evidence="1">L22</strain>
    </source>
</reference>
<sequence length="109" mass="11607">MAKTEAQFISAGVSLDFPLSVLIEIEKETGENVGAFMSKLDTLAPEAIRLALAKGLRNPDGSVWSGDLDKADFSLRQAADAALDALFRRVYGRSFSEIAADAETKADAA</sequence>
<accession>A0A931I2N9</accession>
<dbReference type="RefSeq" id="WP_197312195.1">
    <property type="nucleotide sequence ID" value="NZ_JADZLT010000052.1"/>
</dbReference>
<gene>
    <name evidence="1" type="ORF">I5731_14975</name>
</gene>
<name>A0A931I2N9_9HYPH</name>
<evidence type="ECO:0000313" key="2">
    <source>
        <dbReference type="Proteomes" id="UP000631694"/>
    </source>
</evidence>